<reference evidence="1 2" key="1">
    <citation type="submission" date="2020-01" db="EMBL/GenBank/DDBJ databases">
        <title>Genomes assembled from Gulf of Kutch pelagic sediment metagenomes.</title>
        <authorList>
            <person name="Chandrashekar M."/>
            <person name="Mahajan M.S."/>
            <person name="Dave K.J."/>
            <person name="Vatsa P."/>
            <person name="Nathani N.M."/>
        </authorList>
    </citation>
    <scope>NUCLEOTIDE SEQUENCE [LARGE SCALE GENOMIC DNA]</scope>
    <source>
        <strain evidence="1">KS3-K002</strain>
    </source>
</reference>
<dbReference type="EMBL" id="JAACAK010000058">
    <property type="protein sequence ID" value="NIR75044.1"/>
    <property type="molecule type" value="Genomic_DNA"/>
</dbReference>
<organism evidence="1 2">
    <name type="scientific">Candidatus Kutchimonas denitrificans</name>
    <dbReference type="NCBI Taxonomy" id="3056748"/>
    <lineage>
        <taxon>Bacteria</taxon>
        <taxon>Pseudomonadati</taxon>
        <taxon>Gemmatimonadota</taxon>
        <taxon>Gemmatimonadia</taxon>
        <taxon>Candidatus Palauibacterales</taxon>
        <taxon>Candidatus Palauibacteraceae</taxon>
        <taxon>Candidatus Kutchimonas</taxon>
    </lineage>
</organism>
<evidence type="ECO:0000313" key="1">
    <source>
        <dbReference type="EMBL" id="NIR75044.1"/>
    </source>
</evidence>
<accession>A0AAE5CD37</accession>
<evidence type="ECO:0000313" key="2">
    <source>
        <dbReference type="Proteomes" id="UP000702544"/>
    </source>
</evidence>
<gene>
    <name evidence="1" type="ORF">GWO12_08020</name>
</gene>
<name>A0AAE5CD37_9BACT</name>
<sequence length="741" mass="81938">MRLTNVVLITVLLPLDLGGPELLAQIEMQDTITGIDESARPLSGYISWLNNTKEGATAEQTLTNLEFFGWLQRAYGMQLDVYALFGNADGPISGEGREPRPFRNRFPNGFDPIYERARSLGIRLGWWTGRESFSGTQREPLAETYIDVFMTNDVTAPHHRAAALRRGPPRGLTRQTAGRGVSLSSSLDFWADDLVLQAFNRTPIPAPELYGNPWLLRDDEFHRLARIFTLHREYRDILVNGAVLPAERYGPDAVSRGDATTRLVTLRNLSWQPVAYTVKLDESLGLAGNEFLHAWSLHPTERILGRFEPGDSVTVEVLPFRAYLLLVTGEPIVGVGIRGTDFHVLRDELGGTVALKLLGQPGDTVAIQLDPGGRRFRHAELDGQPLDDLAFGDTVEVVFPGAPLERAWHRKLAEPERVQVPADAEALYEATVYAADNNALEVRSLERSGPTNIEAVAAARDAFFGQTQFIARGAWDRFVFDSDSTTYMDVWSSGRDLRIDGGVLRVDFGSPILVDRVLIRTLDSPEFGRRVSERRIAVEASADLRTWTSGRISELSARSIDDSIAGRRFPVDLPPGRTYRYLRIDGGPERVTEIEGYRAGRRLERIGWRASNLFGPYEKAPAIAAWSANFVLEEAAPGSYLAIAVNGVHGAEKAFATIRVNGGLVGAPDRAPSYPRNTWAHPVQAVDANYTYYVPVTPEMVGAEIEAAVLALEGGGIELEPEVWITAYPIPLAERELVLYP</sequence>
<proteinExistence type="predicted"/>
<protein>
    <submittedName>
        <fullName evidence="1">DUF3999 domain-containing protein</fullName>
    </submittedName>
</protein>
<comment type="caution">
    <text evidence="1">The sequence shown here is derived from an EMBL/GenBank/DDBJ whole genome shotgun (WGS) entry which is preliminary data.</text>
</comment>
<dbReference type="Proteomes" id="UP000702544">
    <property type="component" value="Unassembled WGS sequence"/>
</dbReference>
<dbReference type="AlphaFoldDB" id="A0AAE5CD37"/>